<dbReference type="EMBL" id="CH464491">
    <property type="protein sequence ID" value="EAN79424.1"/>
    <property type="molecule type" value="Genomic_DNA"/>
</dbReference>
<evidence type="ECO:0008006" key="4">
    <source>
        <dbReference type="Google" id="ProtNLM"/>
    </source>
</evidence>
<evidence type="ECO:0000256" key="1">
    <source>
        <dbReference type="SAM" id="Phobius"/>
    </source>
</evidence>
<reference evidence="2 3" key="2">
    <citation type="journal article" date="2005" name="Science">
        <title>The genome of the African trypanosome Trypanosoma brucei.</title>
        <authorList>
            <person name="Berriman M."/>
            <person name="Ghedin E."/>
            <person name="Hertz-Fowler C."/>
            <person name="Blandin G."/>
            <person name="Renauld H."/>
            <person name="Bartholomeu D.C."/>
            <person name="Lennard N.J."/>
            <person name="Caler E."/>
            <person name="Hamlin N.E."/>
            <person name="Haas B."/>
            <person name="Bohme U."/>
            <person name="Hannick L."/>
            <person name="Aslett M.A."/>
            <person name="Shallom J."/>
            <person name="Marcello L."/>
            <person name="Hou L."/>
            <person name="Wickstead B."/>
            <person name="Alsmark U.C."/>
            <person name="Arrowsmith C."/>
            <person name="Atkin R.J."/>
            <person name="Barron A.J."/>
            <person name="Bringaud F."/>
            <person name="Brooks K."/>
            <person name="Carrington M."/>
            <person name="Cherevach I."/>
            <person name="Chillingworth T.J."/>
            <person name="Churcher C."/>
            <person name="Clark L.N."/>
            <person name="Corton C.H."/>
            <person name="Cronin A."/>
            <person name="Davies R.M."/>
            <person name="Doggett J."/>
            <person name="Djikeng A."/>
            <person name="Feldblyum T."/>
            <person name="Field M.C."/>
            <person name="Fraser A."/>
            <person name="Goodhead I."/>
            <person name="Hance Z."/>
            <person name="Harper D."/>
            <person name="Harris B.R."/>
            <person name="Hauser H."/>
            <person name="Hostetler J."/>
            <person name="Ivens A."/>
            <person name="Jagels K."/>
            <person name="Johnson D."/>
            <person name="Johnson J."/>
            <person name="Jones K."/>
            <person name="Kerhornou A.X."/>
            <person name="Koo H."/>
            <person name="Larke N."/>
            <person name="Landfear S."/>
            <person name="Larkin C."/>
            <person name="Leech V."/>
            <person name="Line A."/>
            <person name="Lord A."/>
            <person name="Macleod A."/>
            <person name="Mooney P.J."/>
            <person name="Moule S."/>
            <person name="Martin D.M."/>
            <person name="Morgan G.W."/>
            <person name="Mungall K."/>
            <person name="Norbertczak H."/>
            <person name="Ormond D."/>
            <person name="Pai G."/>
            <person name="Peacock C.S."/>
            <person name="Peterson J."/>
            <person name="Quail M.A."/>
            <person name="Rabbinowitsch E."/>
            <person name="Rajandream M.A."/>
            <person name="Reitter C."/>
            <person name="Salzberg S.L."/>
            <person name="Sanders M."/>
            <person name="Schobel S."/>
            <person name="Sharp S."/>
            <person name="Simmonds M."/>
            <person name="Simpson A.J."/>
            <person name="Tallon L."/>
            <person name="Turner C.M."/>
            <person name="Tait A."/>
            <person name="Tivey A.R."/>
            <person name="Van Aken S."/>
            <person name="Walker D."/>
            <person name="Wanless D."/>
            <person name="Wang S."/>
            <person name="White B."/>
            <person name="White O."/>
            <person name="Whitehead S."/>
            <person name="Woodward J."/>
            <person name="Wortman J."/>
            <person name="Adams M.D."/>
            <person name="Embley T.M."/>
            <person name="Gull K."/>
            <person name="Ullu E."/>
            <person name="Barry J.D."/>
            <person name="Fairlamb A.H."/>
            <person name="Opperdoes F."/>
            <person name="Barrell B.G."/>
            <person name="Donelson J.E."/>
            <person name="Hall N."/>
            <person name="Fraser C.M."/>
            <person name="Melville S.E."/>
            <person name="El-Sayed N.M."/>
        </authorList>
    </citation>
    <scope>NUCLEOTIDE SEQUENCE [LARGE SCALE GENOMIC DNA]</scope>
    <source>
        <strain evidence="2 3">927/4 GUTat10.1</strain>
    </source>
</reference>
<proteinExistence type="predicted"/>
<keyword evidence="1" id="KW-1133">Transmembrane helix</keyword>
<reference evidence="2 3" key="1">
    <citation type="journal article" date="2005" name="Science">
        <title>Comparative genomics of trypanosomatid parasitic protozoa.</title>
        <authorList>
            <person name="El-Sayed N.M."/>
            <person name="Myler P.J."/>
            <person name="Blandin G."/>
            <person name="Berriman M."/>
            <person name="Crabtree J."/>
            <person name="Aggarwal G."/>
            <person name="Caler E."/>
            <person name="Renauld H."/>
            <person name="Worthey E.A."/>
            <person name="Hertz-Fowler C."/>
            <person name="Ghedin E."/>
            <person name="Peacock C."/>
            <person name="Bartholomeu D.C."/>
            <person name="Haas B.J."/>
            <person name="Tran A.N."/>
            <person name="Wortman J.R."/>
            <person name="Alsmark U.C."/>
            <person name="Angiuoli S."/>
            <person name="Anupama A."/>
            <person name="Badger J."/>
            <person name="Bringaud F."/>
            <person name="Cadag E."/>
            <person name="Carlton J.M."/>
            <person name="Cerqueira G.C."/>
            <person name="Creasy T."/>
            <person name="Delcher A.L."/>
            <person name="Djikeng A."/>
            <person name="Embley T.M."/>
            <person name="Hauser C."/>
            <person name="Ivens A.C."/>
            <person name="Kummerfeld S.K."/>
            <person name="Pereira-Leal J.B."/>
            <person name="Nilsson D."/>
            <person name="Peterson J."/>
            <person name="Salzberg S.L."/>
            <person name="Shallom J."/>
            <person name="Silva J.C."/>
            <person name="Sundaram J."/>
            <person name="Westenberger S."/>
            <person name="White O."/>
            <person name="Melville S.E."/>
            <person name="Donelson J.E."/>
            <person name="Andersson B."/>
            <person name="Stuart K.D."/>
            <person name="Hall N."/>
        </authorList>
    </citation>
    <scope>NUCLEOTIDE SEQUENCE [LARGE SCALE GENOMIC DNA]</scope>
    <source>
        <strain evidence="2 3">927/4 GUTat10.1</strain>
    </source>
</reference>
<feature type="transmembrane region" description="Helical" evidence="1">
    <location>
        <begin position="69"/>
        <end position="91"/>
    </location>
</feature>
<dbReference type="AlphaFoldDB" id="Q385V7"/>
<protein>
    <recommendedName>
        <fullName evidence="4">T. brucei spp.-specific protein</fullName>
    </recommendedName>
</protein>
<feature type="transmembrane region" description="Helical" evidence="1">
    <location>
        <begin position="37"/>
        <end position="62"/>
    </location>
</feature>
<dbReference type="Proteomes" id="UP000008524">
    <property type="component" value="Chromosome 11"/>
</dbReference>
<sequence length="163" mass="19590">MYIYIYTYFIYLHLHFLFKYVLRGGCWEQEQRWNNSFALFVTYLCVSPSLCVGAACPIHLFVTSFSRDIYIYIYIYIYLFIYLCMLVFSSLPSPFFFLLYFVLFLFFLHLLCISFNEVVKTKTHNRERKERKGENNFKGNQVQHTLLPSLSLLLLNTAKKQEK</sequence>
<dbReference type="GeneID" id="3664001"/>
<dbReference type="RefSeq" id="XP_828536.1">
    <property type="nucleotide sequence ID" value="XM_823443.1"/>
</dbReference>
<dbReference type="KEGG" id="tbr:Tb11.02.2200"/>
<gene>
    <name evidence="2" type="ORF">Tb11.02.2200</name>
</gene>
<keyword evidence="1" id="KW-0472">Membrane</keyword>
<dbReference type="PaxDb" id="5691-EAN79424"/>
<feature type="transmembrane region" description="Helical" evidence="1">
    <location>
        <begin position="97"/>
        <end position="119"/>
    </location>
</feature>
<keyword evidence="3" id="KW-1185">Reference proteome</keyword>
<name>Q385V7_TRYB2</name>
<keyword evidence="1" id="KW-0812">Transmembrane</keyword>
<dbReference type="InParanoid" id="Q385V7"/>
<organism evidence="2 3">
    <name type="scientific">Trypanosoma brucei brucei (strain 927/4 GUTat10.1)</name>
    <dbReference type="NCBI Taxonomy" id="185431"/>
    <lineage>
        <taxon>Eukaryota</taxon>
        <taxon>Discoba</taxon>
        <taxon>Euglenozoa</taxon>
        <taxon>Kinetoplastea</taxon>
        <taxon>Metakinetoplastina</taxon>
        <taxon>Trypanosomatida</taxon>
        <taxon>Trypanosomatidae</taxon>
        <taxon>Trypanosoma</taxon>
    </lineage>
</organism>
<accession>Q385V7</accession>
<evidence type="ECO:0000313" key="3">
    <source>
        <dbReference type="Proteomes" id="UP000008524"/>
    </source>
</evidence>
<evidence type="ECO:0000313" key="2">
    <source>
        <dbReference type="EMBL" id="EAN79424.1"/>
    </source>
</evidence>